<evidence type="ECO:0000313" key="2">
    <source>
        <dbReference type="EMBL" id="TKK86463.1"/>
    </source>
</evidence>
<dbReference type="AlphaFoldDB" id="A0A4V5UYX6"/>
<dbReference type="InterPro" id="IPR000157">
    <property type="entry name" value="TIR_dom"/>
</dbReference>
<organism evidence="2 3">
    <name type="scientific">Herbidospora galbida</name>
    <dbReference type="NCBI Taxonomy" id="2575442"/>
    <lineage>
        <taxon>Bacteria</taxon>
        <taxon>Bacillati</taxon>
        <taxon>Actinomycetota</taxon>
        <taxon>Actinomycetes</taxon>
        <taxon>Streptosporangiales</taxon>
        <taxon>Streptosporangiaceae</taxon>
        <taxon>Herbidospora</taxon>
    </lineage>
</organism>
<dbReference type="Proteomes" id="UP000308705">
    <property type="component" value="Unassembled WGS sequence"/>
</dbReference>
<dbReference type="SUPFAM" id="SSF52200">
    <property type="entry name" value="Toll/Interleukin receptor TIR domain"/>
    <property type="match status" value="1"/>
</dbReference>
<evidence type="ECO:0000313" key="3">
    <source>
        <dbReference type="Proteomes" id="UP000308705"/>
    </source>
</evidence>
<gene>
    <name evidence="2" type="ORF">FDA94_21860</name>
</gene>
<evidence type="ECO:0000259" key="1">
    <source>
        <dbReference type="PROSITE" id="PS50104"/>
    </source>
</evidence>
<dbReference type="GO" id="GO:0007165">
    <property type="term" value="P:signal transduction"/>
    <property type="evidence" value="ECO:0007669"/>
    <property type="project" value="InterPro"/>
</dbReference>
<keyword evidence="3" id="KW-1185">Reference proteome</keyword>
<reference evidence="2 3" key="1">
    <citation type="submission" date="2019-04" db="EMBL/GenBank/DDBJ databases">
        <title>Herbidospora sp. NEAU-GS14.nov., a novel actinomycete isolated from soil.</title>
        <authorList>
            <person name="Han L."/>
        </authorList>
    </citation>
    <scope>NUCLEOTIDE SEQUENCE [LARGE SCALE GENOMIC DNA]</scope>
    <source>
        <strain evidence="2 3">NEAU-GS14</strain>
    </source>
</reference>
<dbReference type="Gene3D" id="3.40.50.10140">
    <property type="entry name" value="Toll/interleukin-1 receptor homology (TIR) domain"/>
    <property type="match status" value="1"/>
</dbReference>
<dbReference type="OrthoDB" id="3654490at2"/>
<feature type="domain" description="TIR" evidence="1">
    <location>
        <begin position="1"/>
        <end position="147"/>
    </location>
</feature>
<dbReference type="EMBL" id="SZQA01000021">
    <property type="protein sequence ID" value="TKK86463.1"/>
    <property type="molecule type" value="Genomic_DNA"/>
</dbReference>
<dbReference type="PROSITE" id="PS50104">
    <property type="entry name" value="TIR"/>
    <property type="match status" value="1"/>
</dbReference>
<name>A0A4V5UYX6_9ACTN</name>
<protein>
    <submittedName>
        <fullName evidence="2">TIR domain-containing protein</fullName>
    </submittedName>
</protein>
<dbReference type="RefSeq" id="WP_137248935.1">
    <property type="nucleotide sequence ID" value="NZ_SZQA01000021.1"/>
</dbReference>
<comment type="caution">
    <text evidence="2">The sequence shown here is derived from an EMBL/GenBank/DDBJ whole genome shotgun (WGS) entry which is preliminary data.</text>
</comment>
<dbReference type="Pfam" id="PF13676">
    <property type="entry name" value="TIR_2"/>
    <property type="match status" value="1"/>
</dbReference>
<proteinExistence type="predicted"/>
<dbReference type="InterPro" id="IPR035897">
    <property type="entry name" value="Toll_tir_struct_dom_sf"/>
</dbReference>
<sequence length="164" mass="18513">MPYIFLNYRTQSDAYAAALLDELLIRRFGADAIFRASRSIRPGVDYRQAILSAIKESRVILAVVGQGWDAVIREEDRRGEAGNSWARMELAEAIRDGTVIIPILLAGAPSLVKMDLPDDLRGLAHYQYLRFDYRNISQDFFRISEELVHLLSTWNIAVGNESGP</sequence>
<accession>A0A4V5UYX6</accession>